<evidence type="ECO:0000313" key="2">
    <source>
        <dbReference type="Proteomes" id="UP001174909"/>
    </source>
</evidence>
<dbReference type="EMBL" id="CASHTH010003194">
    <property type="protein sequence ID" value="CAI8041565.1"/>
    <property type="molecule type" value="Genomic_DNA"/>
</dbReference>
<protein>
    <submittedName>
        <fullName evidence="1">Uncharacterized protein</fullName>
    </submittedName>
</protein>
<sequence>MNRNILKGWVSVSIPVTSSQRDTICGRRMTITRRLINSIKLSDWIGCLRSISTMRNRSTAAGSIATNISAKATSG</sequence>
<dbReference type="AlphaFoldDB" id="A0AA35T4D9"/>
<name>A0AA35T4D9_GEOBA</name>
<dbReference type="Proteomes" id="UP001174909">
    <property type="component" value="Unassembled WGS sequence"/>
</dbReference>
<organism evidence="1 2">
    <name type="scientific">Geodia barretti</name>
    <name type="common">Barrett's horny sponge</name>
    <dbReference type="NCBI Taxonomy" id="519541"/>
    <lineage>
        <taxon>Eukaryota</taxon>
        <taxon>Metazoa</taxon>
        <taxon>Porifera</taxon>
        <taxon>Demospongiae</taxon>
        <taxon>Heteroscleromorpha</taxon>
        <taxon>Tetractinellida</taxon>
        <taxon>Astrophorina</taxon>
        <taxon>Geodiidae</taxon>
        <taxon>Geodia</taxon>
    </lineage>
</organism>
<proteinExistence type="predicted"/>
<gene>
    <name evidence="1" type="ORF">GBAR_LOCUS23092</name>
</gene>
<evidence type="ECO:0000313" key="1">
    <source>
        <dbReference type="EMBL" id="CAI8041565.1"/>
    </source>
</evidence>
<comment type="caution">
    <text evidence="1">The sequence shown here is derived from an EMBL/GenBank/DDBJ whole genome shotgun (WGS) entry which is preliminary data.</text>
</comment>
<reference evidence="1" key="1">
    <citation type="submission" date="2023-03" db="EMBL/GenBank/DDBJ databases">
        <authorList>
            <person name="Steffen K."/>
            <person name="Cardenas P."/>
        </authorList>
    </citation>
    <scope>NUCLEOTIDE SEQUENCE</scope>
</reference>
<accession>A0AA35T4D9</accession>
<keyword evidence="2" id="KW-1185">Reference proteome</keyword>